<feature type="transmembrane region" description="Helical" evidence="1">
    <location>
        <begin position="47"/>
        <end position="68"/>
    </location>
</feature>
<keyword evidence="3" id="KW-1185">Reference proteome</keyword>
<gene>
    <name evidence="2" type="ORF">BU26DRAFT_47049</name>
</gene>
<keyword evidence="1" id="KW-0812">Transmembrane</keyword>
<accession>A0A6A6IAG8</accession>
<keyword evidence="1" id="KW-1133">Transmembrane helix</keyword>
<reference evidence="2" key="1">
    <citation type="journal article" date="2020" name="Stud. Mycol.">
        <title>101 Dothideomycetes genomes: a test case for predicting lifestyles and emergence of pathogens.</title>
        <authorList>
            <person name="Haridas S."/>
            <person name="Albert R."/>
            <person name="Binder M."/>
            <person name="Bloem J."/>
            <person name="Labutti K."/>
            <person name="Salamov A."/>
            <person name="Andreopoulos B."/>
            <person name="Baker S."/>
            <person name="Barry K."/>
            <person name="Bills G."/>
            <person name="Bluhm B."/>
            <person name="Cannon C."/>
            <person name="Castanera R."/>
            <person name="Culley D."/>
            <person name="Daum C."/>
            <person name="Ezra D."/>
            <person name="Gonzalez J."/>
            <person name="Henrissat B."/>
            <person name="Kuo A."/>
            <person name="Liang C."/>
            <person name="Lipzen A."/>
            <person name="Lutzoni F."/>
            <person name="Magnuson J."/>
            <person name="Mondo S."/>
            <person name="Nolan M."/>
            <person name="Ohm R."/>
            <person name="Pangilinan J."/>
            <person name="Park H.-J."/>
            <person name="Ramirez L."/>
            <person name="Alfaro M."/>
            <person name="Sun H."/>
            <person name="Tritt A."/>
            <person name="Yoshinaga Y."/>
            <person name="Zwiers L.-H."/>
            <person name="Turgeon B."/>
            <person name="Goodwin S."/>
            <person name="Spatafora J."/>
            <person name="Crous P."/>
            <person name="Grigoriev I."/>
        </authorList>
    </citation>
    <scope>NUCLEOTIDE SEQUENCE</scope>
    <source>
        <strain evidence="2">CBS 122368</strain>
    </source>
</reference>
<dbReference type="Proteomes" id="UP000800094">
    <property type="component" value="Unassembled WGS sequence"/>
</dbReference>
<evidence type="ECO:0000313" key="3">
    <source>
        <dbReference type="Proteomes" id="UP000800094"/>
    </source>
</evidence>
<evidence type="ECO:0000313" key="2">
    <source>
        <dbReference type="EMBL" id="KAF2246483.1"/>
    </source>
</evidence>
<protein>
    <submittedName>
        <fullName evidence="2">Uncharacterized protein</fullName>
    </submittedName>
</protein>
<name>A0A6A6IAG8_9PLEO</name>
<dbReference type="GeneID" id="54578674"/>
<keyword evidence="1" id="KW-0472">Membrane</keyword>
<dbReference type="AlphaFoldDB" id="A0A6A6IAG8"/>
<evidence type="ECO:0000256" key="1">
    <source>
        <dbReference type="SAM" id="Phobius"/>
    </source>
</evidence>
<proteinExistence type="predicted"/>
<dbReference type="EMBL" id="ML987198">
    <property type="protein sequence ID" value="KAF2246483.1"/>
    <property type="molecule type" value="Genomic_DNA"/>
</dbReference>
<organism evidence="2 3">
    <name type="scientific">Trematosphaeria pertusa</name>
    <dbReference type="NCBI Taxonomy" id="390896"/>
    <lineage>
        <taxon>Eukaryota</taxon>
        <taxon>Fungi</taxon>
        <taxon>Dikarya</taxon>
        <taxon>Ascomycota</taxon>
        <taxon>Pezizomycotina</taxon>
        <taxon>Dothideomycetes</taxon>
        <taxon>Pleosporomycetidae</taxon>
        <taxon>Pleosporales</taxon>
        <taxon>Massarineae</taxon>
        <taxon>Trematosphaeriaceae</taxon>
        <taxon>Trematosphaeria</taxon>
    </lineage>
</organism>
<sequence>MATGHGMGRSRARHEAAHLRVFETKLRVDGRGTNGCARIDDAETPKFLGILSLALLANTTFVFTVRLMNVREVKQRQLEWGINRLRTRVESCAVPVLHTLLRLGILRIQGLAVQVSKISWPIVRTREGLQGSCCARRSIRRIPHRERHYLAVINQR</sequence>
<dbReference type="RefSeq" id="XP_033681487.1">
    <property type="nucleotide sequence ID" value="XM_033825344.1"/>
</dbReference>